<proteinExistence type="predicted"/>
<evidence type="ECO:0000313" key="2">
    <source>
        <dbReference type="Proteomes" id="UP000521943"/>
    </source>
</evidence>
<name>A0A8H6MDY6_9AGAR</name>
<dbReference type="EMBL" id="JACGCI010000002">
    <property type="protein sequence ID" value="KAF6765813.1"/>
    <property type="molecule type" value="Genomic_DNA"/>
</dbReference>
<gene>
    <name evidence="1" type="ORF">DFP72DRAFT_839631</name>
</gene>
<dbReference type="Proteomes" id="UP000521943">
    <property type="component" value="Unassembled WGS sequence"/>
</dbReference>
<keyword evidence="2" id="KW-1185">Reference proteome</keyword>
<accession>A0A8H6MDY6</accession>
<evidence type="ECO:0000313" key="1">
    <source>
        <dbReference type="EMBL" id="KAF6765813.1"/>
    </source>
</evidence>
<sequence>MAKTWNRRNRRPEAKQPKLRNTICCIDSDARLSMSNPRACVLPYQAICKVLSPGFAASSMNTRCWGDWAKSESAQRDAHVTPAYQVFLPLRFGWDVGIAVKSVWFVRLPLKWYYEGLGPEVGRLGPGGVYKMEGAGVGFFISPIDFPPFAFLSTLLFYSQIIHSLLYLDIPRLYYPPPVAAHDELKVHCLRSALAHLPRPSPLQTSSSGFRLVSPPHRFCTCSLLSIPFGAPRASTRLDEVPPSSARVAQGVYKSWQGGAIHLHHRPWPSETSRRRYDTKGVLIVLITSSKKDPAEFTTRSKD</sequence>
<organism evidence="1 2">
    <name type="scientific">Ephemerocybe angulata</name>
    <dbReference type="NCBI Taxonomy" id="980116"/>
    <lineage>
        <taxon>Eukaryota</taxon>
        <taxon>Fungi</taxon>
        <taxon>Dikarya</taxon>
        <taxon>Basidiomycota</taxon>
        <taxon>Agaricomycotina</taxon>
        <taxon>Agaricomycetes</taxon>
        <taxon>Agaricomycetidae</taxon>
        <taxon>Agaricales</taxon>
        <taxon>Agaricineae</taxon>
        <taxon>Psathyrellaceae</taxon>
        <taxon>Ephemerocybe</taxon>
    </lineage>
</organism>
<reference evidence="1 2" key="1">
    <citation type="submission" date="2020-07" db="EMBL/GenBank/DDBJ databases">
        <title>Comparative genomics of pyrophilous fungi reveals a link between fire events and developmental genes.</title>
        <authorList>
            <consortium name="DOE Joint Genome Institute"/>
            <person name="Steindorff A.S."/>
            <person name="Carver A."/>
            <person name="Calhoun S."/>
            <person name="Stillman K."/>
            <person name="Liu H."/>
            <person name="Lipzen A."/>
            <person name="Pangilinan J."/>
            <person name="Labutti K."/>
            <person name="Bruns T.D."/>
            <person name="Grigoriev I.V."/>
        </authorList>
    </citation>
    <scope>NUCLEOTIDE SEQUENCE [LARGE SCALE GENOMIC DNA]</scope>
    <source>
        <strain evidence="1 2">CBS 144469</strain>
    </source>
</reference>
<comment type="caution">
    <text evidence="1">The sequence shown here is derived from an EMBL/GenBank/DDBJ whole genome shotgun (WGS) entry which is preliminary data.</text>
</comment>
<protein>
    <submittedName>
        <fullName evidence="1">Uncharacterized protein</fullName>
    </submittedName>
</protein>
<dbReference type="AlphaFoldDB" id="A0A8H6MDY6"/>